<evidence type="ECO:0000256" key="9">
    <source>
        <dbReference type="HAMAP-Rule" id="MF_00625"/>
    </source>
</evidence>
<evidence type="ECO:0000259" key="10">
    <source>
        <dbReference type="Pfam" id="PF00586"/>
    </source>
</evidence>
<feature type="binding site" evidence="9">
    <location>
        <position position="60"/>
    </location>
    <ligand>
        <name>Mg(2+)</name>
        <dbReference type="ChEBI" id="CHEBI:18420"/>
    </ligand>
</feature>
<dbReference type="AlphaFoldDB" id="A0A1I2KKJ9"/>
<comment type="similarity">
    <text evidence="1 9">Belongs to the selenophosphate synthase 1 family. Class I subfamily.</text>
</comment>
<protein>
    <recommendedName>
        <fullName evidence="9">Selenide, water dikinase</fullName>
        <ecNumber evidence="9">2.7.9.3</ecNumber>
    </recommendedName>
    <alternativeName>
        <fullName evidence="9">Selenium donor protein</fullName>
    </alternativeName>
    <alternativeName>
        <fullName evidence="9">Selenophosphate synthase</fullName>
    </alternativeName>
</protein>
<dbReference type="InterPro" id="IPR036676">
    <property type="entry name" value="PurM-like_C_sf"/>
</dbReference>
<dbReference type="InterPro" id="IPR004536">
    <property type="entry name" value="SPS/SelD"/>
</dbReference>
<dbReference type="InterPro" id="IPR023061">
    <property type="entry name" value="SelD_I"/>
</dbReference>
<dbReference type="Proteomes" id="UP000198661">
    <property type="component" value="Unassembled WGS sequence"/>
</dbReference>
<proteinExistence type="inferred from homology"/>
<feature type="binding site" description="in other chain" evidence="9">
    <location>
        <position position="37"/>
    </location>
    <ligand>
        <name>ATP</name>
        <dbReference type="ChEBI" id="CHEBI:30616"/>
        <note>ligand shared between dimeric partners</note>
    </ligand>
</feature>
<keyword evidence="7 9" id="KW-0460">Magnesium</keyword>
<evidence type="ECO:0000256" key="4">
    <source>
        <dbReference type="ARBA" id="ARBA00022741"/>
    </source>
</evidence>
<dbReference type="GO" id="GO:0005524">
    <property type="term" value="F:ATP binding"/>
    <property type="evidence" value="ECO:0007669"/>
    <property type="project" value="UniProtKB-UniRule"/>
</dbReference>
<evidence type="ECO:0000313" key="13">
    <source>
        <dbReference type="Proteomes" id="UP000198661"/>
    </source>
</evidence>
<accession>A0A1I2KKJ9</accession>
<feature type="binding site" description="in other chain" evidence="9">
    <location>
        <begin position="17"/>
        <end position="19"/>
    </location>
    <ligand>
        <name>ATP</name>
        <dbReference type="ChEBI" id="CHEBI:30616"/>
        <note>ligand shared between dimeric partners</note>
    </ligand>
</feature>
<dbReference type="EC" id="2.7.9.3" evidence="9"/>
<feature type="domain" description="PurM-like N-terminal" evidence="10">
    <location>
        <begin position="19"/>
        <end position="126"/>
    </location>
</feature>
<dbReference type="Gene3D" id="3.90.650.10">
    <property type="entry name" value="PurM-like C-terminal domain"/>
    <property type="match status" value="1"/>
</dbReference>
<keyword evidence="5 9" id="KW-0418">Kinase</keyword>
<evidence type="ECO:0000256" key="6">
    <source>
        <dbReference type="ARBA" id="ARBA00022840"/>
    </source>
</evidence>
<keyword evidence="3 9" id="KW-0479">Metal-binding</keyword>
<dbReference type="NCBIfam" id="NF002098">
    <property type="entry name" value="PRK00943.1"/>
    <property type="match status" value="1"/>
</dbReference>
<keyword evidence="6 9" id="KW-0067">ATP-binding</keyword>
<dbReference type="CDD" id="cd02195">
    <property type="entry name" value="SelD"/>
    <property type="match status" value="1"/>
</dbReference>
<dbReference type="PANTHER" id="PTHR10256">
    <property type="entry name" value="SELENIDE, WATER DIKINASE"/>
    <property type="match status" value="1"/>
</dbReference>
<dbReference type="Gene3D" id="3.30.1330.10">
    <property type="entry name" value="PurM-like, N-terminal domain"/>
    <property type="match status" value="1"/>
</dbReference>
<keyword evidence="2 9" id="KW-0808">Transferase</keyword>
<dbReference type="GO" id="GO:0000287">
    <property type="term" value="F:magnesium ion binding"/>
    <property type="evidence" value="ECO:0007669"/>
    <property type="project" value="UniProtKB-UniRule"/>
</dbReference>
<dbReference type="Pfam" id="PF00586">
    <property type="entry name" value="AIRS"/>
    <property type="match status" value="1"/>
</dbReference>
<dbReference type="HAMAP" id="MF_00625">
    <property type="entry name" value="SelD"/>
    <property type="match status" value="1"/>
</dbReference>
<feature type="binding site" description="in other chain" evidence="9">
    <location>
        <position position="60"/>
    </location>
    <ligand>
        <name>ATP</name>
        <dbReference type="ChEBI" id="CHEBI:30616"/>
        <note>ligand shared between dimeric partners</note>
    </ligand>
</feature>
<comment type="caution">
    <text evidence="9">Lacks conserved residue(s) required for the propagation of feature annotation.</text>
</comment>
<comment type="cofactor">
    <cofactor evidence="9">
        <name>Mg(2+)</name>
        <dbReference type="ChEBI" id="CHEBI:18420"/>
    </cofactor>
    <text evidence="9">Binds 1 Mg(2+) ion per monomer.</text>
</comment>
<keyword evidence="4 9" id="KW-0547">Nucleotide-binding</keyword>
<dbReference type="PIRSF" id="PIRSF036407">
    <property type="entry name" value="Selenphspht_syn"/>
    <property type="match status" value="1"/>
</dbReference>
<dbReference type="SUPFAM" id="SSF55326">
    <property type="entry name" value="PurM N-terminal domain-like"/>
    <property type="match status" value="1"/>
</dbReference>
<evidence type="ECO:0000256" key="3">
    <source>
        <dbReference type="ARBA" id="ARBA00022723"/>
    </source>
</evidence>
<feature type="domain" description="PurM-like C-terminal" evidence="11">
    <location>
        <begin position="138"/>
        <end position="311"/>
    </location>
</feature>
<comment type="subunit">
    <text evidence="9">Homodimer.</text>
</comment>
<dbReference type="STRING" id="201973.SAMN04488025_10273"/>
<reference evidence="13" key="1">
    <citation type="submission" date="2016-10" db="EMBL/GenBank/DDBJ databases">
        <authorList>
            <person name="Varghese N."/>
            <person name="Submissions S."/>
        </authorList>
    </citation>
    <scope>NUCLEOTIDE SEQUENCE [LARGE SCALE GENOMIC DNA]</scope>
    <source>
        <strain evidence="13">DSM 44945</strain>
    </source>
</reference>
<dbReference type="SUPFAM" id="SSF56042">
    <property type="entry name" value="PurM C-terminal domain-like"/>
    <property type="match status" value="1"/>
</dbReference>
<dbReference type="InterPro" id="IPR036921">
    <property type="entry name" value="PurM-like_N_sf"/>
</dbReference>
<dbReference type="PANTHER" id="PTHR10256:SF0">
    <property type="entry name" value="INACTIVE SELENIDE, WATER DIKINASE-LIKE PROTEIN-RELATED"/>
    <property type="match status" value="1"/>
</dbReference>
<evidence type="ECO:0000256" key="7">
    <source>
        <dbReference type="ARBA" id="ARBA00022842"/>
    </source>
</evidence>
<sequence length="319" mass="34281">MPREEEERDDILVGLTEPDDAGVIRLSDECALVQTVDFFTPVVDDPYAFGQIAAANSLSDIYAMGAEPLTVLNLVAFSVNKLDPSLLVDILRGAADKVKEAGAVTIGGHSIDDPEPKFGLAVTGQVHPDRIWRKGGARPGDRLILTKPVGVGIHTTAIKRGALRDEEIERVTRVMAALNRDAARVMRSYEIHACTDVTGFGLLGHAYEMSRAGQVGLEIDAREVPVLPRTDELARAGIVPGGTRANARWLADRLSFSEDVDEVMRIILCDAVTSGGLLAAVPEAQAVPLLEELHRNGVAEARIIGRVVSDHPAHIRITG</sequence>
<dbReference type="GO" id="GO:0004756">
    <property type="term" value="F:selenide, water dikinase activity"/>
    <property type="evidence" value="ECO:0007669"/>
    <property type="project" value="UniProtKB-UniRule"/>
</dbReference>
<feature type="binding site" evidence="9">
    <location>
        <position position="196"/>
    </location>
    <ligand>
        <name>Mg(2+)</name>
        <dbReference type="ChEBI" id="CHEBI:18420"/>
    </ligand>
</feature>
<keyword evidence="13" id="KW-1185">Reference proteome</keyword>
<name>A0A1I2KKJ9_9BACL</name>
<dbReference type="GO" id="GO:0016260">
    <property type="term" value="P:selenocysteine biosynthetic process"/>
    <property type="evidence" value="ECO:0007669"/>
    <property type="project" value="InterPro"/>
</dbReference>
<evidence type="ECO:0000256" key="2">
    <source>
        <dbReference type="ARBA" id="ARBA00022679"/>
    </source>
</evidence>
<keyword evidence="8 9" id="KW-0711">Selenium</keyword>
<dbReference type="FunFam" id="3.90.650.10:FF:000004">
    <property type="entry name" value="Selenide, water dikinase"/>
    <property type="match status" value="1"/>
</dbReference>
<evidence type="ECO:0000256" key="5">
    <source>
        <dbReference type="ARBA" id="ARBA00022777"/>
    </source>
</evidence>
<organism evidence="12 13">
    <name type="scientific">Planifilum fulgidum</name>
    <dbReference type="NCBI Taxonomy" id="201973"/>
    <lineage>
        <taxon>Bacteria</taxon>
        <taxon>Bacillati</taxon>
        <taxon>Bacillota</taxon>
        <taxon>Bacilli</taxon>
        <taxon>Bacillales</taxon>
        <taxon>Thermoactinomycetaceae</taxon>
        <taxon>Planifilum</taxon>
    </lineage>
</organism>
<evidence type="ECO:0000256" key="8">
    <source>
        <dbReference type="ARBA" id="ARBA00023266"/>
    </source>
</evidence>
<feature type="binding site" evidence="9">
    <location>
        <position position="20"/>
    </location>
    <ligand>
        <name>Mg(2+)</name>
        <dbReference type="ChEBI" id="CHEBI:18420"/>
    </ligand>
</feature>
<evidence type="ECO:0000313" key="12">
    <source>
        <dbReference type="EMBL" id="SFF66858.1"/>
    </source>
</evidence>
<comment type="function">
    <text evidence="9">Synthesizes selenophosphate from selenide and ATP.</text>
</comment>
<evidence type="ECO:0000256" key="1">
    <source>
        <dbReference type="ARBA" id="ARBA00008026"/>
    </source>
</evidence>
<evidence type="ECO:0000259" key="11">
    <source>
        <dbReference type="Pfam" id="PF02769"/>
    </source>
</evidence>
<gene>
    <name evidence="9" type="primary">selD</name>
    <name evidence="12" type="ORF">SAMN04488025_10273</name>
</gene>
<dbReference type="GO" id="GO:0005737">
    <property type="term" value="C:cytoplasm"/>
    <property type="evidence" value="ECO:0007669"/>
    <property type="project" value="TreeGrafter"/>
</dbReference>
<feature type="binding site" evidence="9">
    <location>
        <begin position="108"/>
        <end position="110"/>
    </location>
    <ligand>
        <name>ATP</name>
        <dbReference type="ChEBI" id="CHEBI:30616"/>
        <note>ligand shared between dimeric partners</note>
    </ligand>
</feature>
<dbReference type="InterPro" id="IPR010918">
    <property type="entry name" value="PurM-like_C_dom"/>
</dbReference>
<dbReference type="NCBIfam" id="TIGR00476">
    <property type="entry name" value="selD"/>
    <property type="match status" value="1"/>
</dbReference>
<dbReference type="Pfam" id="PF02769">
    <property type="entry name" value="AIRS_C"/>
    <property type="match status" value="1"/>
</dbReference>
<dbReference type="InterPro" id="IPR016188">
    <property type="entry name" value="PurM-like_N"/>
</dbReference>
<comment type="catalytic activity">
    <reaction evidence="9">
        <text>hydrogenselenide + ATP + H2O = selenophosphate + AMP + phosphate + 2 H(+)</text>
        <dbReference type="Rhea" id="RHEA:18737"/>
        <dbReference type="ChEBI" id="CHEBI:15377"/>
        <dbReference type="ChEBI" id="CHEBI:15378"/>
        <dbReference type="ChEBI" id="CHEBI:16144"/>
        <dbReference type="ChEBI" id="CHEBI:29317"/>
        <dbReference type="ChEBI" id="CHEBI:30616"/>
        <dbReference type="ChEBI" id="CHEBI:43474"/>
        <dbReference type="ChEBI" id="CHEBI:456215"/>
        <dbReference type="EC" id="2.7.9.3"/>
    </reaction>
</comment>
<dbReference type="EMBL" id="FOOK01000002">
    <property type="protein sequence ID" value="SFF66858.1"/>
    <property type="molecule type" value="Genomic_DNA"/>
</dbReference>